<evidence type="ECO:0000313" key="9">
    <source>
        <dbReference type="EMBL" id="GAA3378124.1"/>
    </source>
</evidence>
<feature type="transmembrane region" description="Helical" evidence="7">
    <location>
        <begin position="453"/>
        <end position="470"/>
    </location>
</feature>
<reference evidence="10" key="1">
    <citation type="journal article" date="2019" name="Int. J. Syst. Evol. Microbiol.">
        <title>The Global Catalogue of Microorganisms (GCM) 10K type strain sequencing project: providing services to taxonomists for standard genome sequencing and annotation.</title>
        <authorList>
            <consortium name="The Broad Institute Genomics Platform"/>
            <consortium name="The Broad Institute Genome Sequencing Center for Infectious Disease"/>
            <person name="Wu L."/>
            <person name="Ma J."/>
        </authorList>
    </citation>
    <scope>NUCLEOTIDE SEQUENCE [LARGE SCALE GENOMIC DNA]</scope>
    <source>
        <strain evidence="10">JCM 9651</strain>
    </source>
</reference>
<evidence type="ECO:0000313" key="10">
    <source>
        <dbReference type="Proteomes" id="UP001499990"/>
    </source>
</evidence>
<keyword evidence="2" id="KW-1003">Cell membrane</keyword>
<feature type="transmembrane region" description="Helical" evidence="7">
    <location>
        <begin position="405"/>
        <end position="424"/>
    </location>
</feature>
<dbReference type="PANTHER" id="PTHR30572">
    <property type="entry name" value="MEMBRANE COMPONENT OF TRANSPORTER-RELATED"/>
    <property type="match status" value="1"/>
</dbReference>
<gene>
    <name evidence="9" type="ORF">GCM10020367_56400</name>
</gene>
<evidence type="ECO:0000256" key="6">
    <source>
        <dbReference type="ARBA" id="ARBA00038076"/>
    </source>
</evidence>
<evidence type="ECO:0000256" key="5">
    <source>
        <dbReference type="ARBA" id="ARBA00023136"/>
    </source>
</evidence>
<feature type="transmembrane region" description="Helical" evidence="7">
    <location>
        <begin position="867"/>
        <end position="888"/>
    </location>
</feature>
<dbReference type="InterPro" id="IPR050250">
    <property type="entry name" value="Macrolide_Exporter_MacB"/>
</dbReference>
<keyword evidence="10" id="KW-1185">Reference proteome</keyword>
<dbReference type="InterPro" id="IPR003838">
    <property type="entry name" value="ABC3_permease_C"/>
</dbReference>
<comment type="similarity">
    <text evidence="6">Belongs to the ABC-4 integral membrane protein family.</text>
</comment>
<dbReference type="Proteomes" id="UP001499990">
    <property type="component" value="Unassembled WGS sequence"/>
</dbReference>
<dbReference type="EMBL" id="BAAAYL010000001">
    <property type="protein sequence ID" value="GAA3378124.1"/>
    <property type="molecule type" value="Genomic_DNA"/>
</dbReference>
<dbReference type="PANTHER" id="PTHR30572:SF4">
    <property type="entry name" value="ABC TRANSPORTER PERMEASE YTRF"/>
    <property type="match status" value="1"/>
</dbReference>
<feature type="transmembrane region" description="Helical" evidence="7">
    <location>
        <begin position="537"/>
        <end position="560"/>
    </location>
</feature>
<feature type="transmembrane region" description="Helical" evidence="7">
    <location>
        <begin position="761"/>
        <end position="782"/>
    </location>
</feature>
<dbReference type="RefSeq" id="WP_345042736.1">
    <property type="nucleotide sequence ID" value="NZ_BAAAYL010000001.1"/>
</dbReference>
<keyword evidence="4 7" id="KW-1133">Transmembrane helix</keyword>
<name>A0ABP6SJR5_9ACTN</name>
<evidence type="ECO:0000256" key="1">
    <source>
        <dbReference type="ARBA" id="ARBA00004651"/>
    </source>
</evidence>
<proteinExistence type="inferred from homology"/>
<keyword evidence="5 7" id="KW-0472">Membrane</keyword>
<evidence type="ECO:0000256" key="3">
    <source>
        <dbReference type="ARBA" id="ARBA00022692"/>
    </source>
</evidence>
<feature type="transmembrane region" description="Helical" evidence="7">
    <location>
        <begin position="482"/>
        <end position="503"/>
    </location>
</feature>
<comment type="subcellular location">
    <subcellularLocation>
        <location evidence="1">Cell membrane</location>
        <topology evidence="1">Multi-pass membrane protein</topology>
    </subcellularLocation>
</comment>
<protein>
    <submittedName>
        <fullName evidence="9">FtsX-like permease family protein</fullName>
    </submittedName>
</protein>
<dbReference type="Pfam" id="PF02687">
    <property type="entry name" value="FtsX"/>
    <property type="match status" value="1"/>
</dbReference>
<feature type="transmembrane region" description="Helical" evidence="7">
    <location>
        <begin position="374"/>
        <end position="399"/>
    </location>
</feature>
<evidence type="ECO:0000256" key="2">
    <source>
        <dbReference type="ARBA" id="ARBA00022475"/>
    </source>
</evidence>
<accession>A0ABP6SJR5</accession>
<feature type="domain" description="ABC3 transporter permease C-terminal" evidence="8">
    <location>
        <begin position="766"/>
        <end position="891"/>
    </location>
</feature>
<feature type="transmembrane region" description="Helical" evidence="7">
    <location>
        <begin position="808"/>
        <end position="832"/>
    </location>
</feature>
<evidence type="ECO:0000256" key="4">
    <source>
        <dbReference type="ARBA" id="ARBA00022989"/>
    </source>
</evidence>
<comment type="caution">
    <text evidence="9">The sequence shown here is derived from an EMBL/GenBank/DDBJ whole genome shotgun (WGS) entry which is preliminary data.</text>
</comment>
<sequence>MKAVAPWVRTRLRTAPGPALALMLLVLVTSFLAAVFPRAVDAYEGEGMRHAMSSASADRSGIQMTYMPPFEYADGAPADVRDRELKPRRMDERYRRILAALPEPLHADAAQSAYGARTGTPLPATDSWLPQLDGGGPWFTLSTQAGLAEHSTLHSGRLPKATDGGVVEGAVTSATAKTLGIKAGSTIHVAPPDGQATLVVKVTGIVEPVHPERAYWSVEPVLRTPTHLYTAPPVPQPYWHGALLLAPEAAPKLLTVSADAEAYWRIAADPAGLGAGDLPRLREVIASVESGPLHAKLTSAVSPQMQIDSGLDDILLDFDGILSAINPVVAVAVFGVGSVAAIVLLMSGGLAAARRHSELSLLRSRGGSVPGIAGRLLAEVAVPVLPAAALGCALAFVLVPDGPPLPSLLASAAVALVACAALPLRAAYLHRRPRLHGERDDVVRARPSRRRTVAELTLLVLAMAAVVALRRRGTAGGEVDQLVSAAPVLVGGIAALLLVRLYPLPLRLAALPMARWRGAIGFLSLARAGRSSVTAALPLLALLVALTTAAFGGSVLAGVADARDRASLAAVGADARIEASDVLPDGLADAVRKVPGVRDVAPVRREFDLDLRDGVSENVTLIAVDPDSYARLARSTGFGAFGAGQLRKSTGPLPALASPAVAERLGGGESLVGAAGTLFSVRVEAVRVTTPAATSGDFLVVDAAGLPDRTPTTLLVTGPSASGAELKAAVRTAGGGAGVTLRSTARDGLTESPVQSGAERLYTVAVAAAAGYAVLALLLSLLQAAPERTALLGRLRTMGLTRRQGRRLLILESLPQALLAAAGGALVGWAAIRLLAPGIDLGRLALAAQGRLAAAGPVELRADSWSLLLPALAVVLIAVAVAAAQAWVTTRRTVTSELRAGDTR</sequence>
<organism evidence="9 10">
    <name type="scientific">Streptomyces sannanensis</name>
    <dbReference type="NCBI Taxonomy" id="285536"/>
    <lineage>
        <taxon>Bacteria</taxon>
        <taxon>Bacillati</taxon>
        <taxon>Actinomycetota</taxon>
        <taxon>Actinomycetes</taxon>
        <taxon>Kitasatosporales</taxon>
        <taxon>Streptomycetaceae</taxon>
        <taxon>Streptomyces</taxon>
    </lineage>
</organism>
<evidence type="ECO:0000256" key="7">
    <source>
        <dbReference type="SAM" id="Phobius"/>
    </source>
</evidence>
<keyword evidence="3 7" id="KW-0812">Transmembrane</keyword>
<evidence type="ECO:0000259" key="8">
    <source>
        <dbReference type="Pfam" id="PF02687"/>
    </source>
</evidence>
<feature type="transmembrane region" description="Helical" evidence="7">
    <location>
        <begin position="328"/>
        <end position="353"/>
    </location>
</feature>